<dbReference type="EMBL" id="PSZM01000046">
    <property type="protein sequence ID" value="PQL90644.1"/>
    <property type="molecule type" value="Genomic_DNA"/>
</dbReference>
<dbReference type="Gene3D" id="3.30.9.10">
    <property type="entry name" value="D-Amino Acid Oxidase, subunit A, domain 2"/>
    <property type="match status" value="1"/>
</dbReference>
<evidence type="ECO:0000256" key="3">
    <source>
        <dbReference type="ARBA" id="ARBA00022630"/>
    </source>
</evidence>
<organism evidence="8 9">
    <name type="scientific">Apibacter adventoris</name>
    <dbReference type="NCBI Taxonomy" id="1679466"/>
    <lineage>
        <taxon>Bacteria</taxon>
        <taxon>Pseudomonadati</taxon>
        <taxon>Bacteroidota</taxon>
        <taxon>Flavobacteriia</taxon>
        <taxon>Flavobacteriales</taxon>
        <taxon>Weeksellaceae</taxon>
        <taxon>Apibacter</taxon>
    </lineage>
</organism>
<sequence>MEDNNLHLSLKRKNRFESTKSGYDVVIVGGGVNGLGTAWDAALRGFKVLLVEKGDIGSGTSSWSSRMIHGGLKYLEKYDVPLVRESLKEREWLVKSAPHLVRELRFIIPFYKNNQNSAMILRLGMIAYDILSFDKSLKSFEFFSRKKILEKEPGLNPKDLKGGCAYSDAQVDYSERLCYEIALAAKEAGAEILTHVKAIDLNVSNGKVNSIKIKDELSGEEVDVPTKIVINDAGPWIDDVWPKEHISLPRMNGGTKGTHLVLHSFPGAPSDAFYYESDDARPMMVIPWKDRYLIGSTDIPFVGDLDTASATQDEYDYILYETNKVLPEAKLTKKDVIYAYTGVRPLPYSEGSKVSDITRRHKIVDHKDKYDGLYTLVGGKLTTFRQVGEDFGDILSKRLGKNVKCKTRKMKLPGGNITSMEELRNQIKNTGINETLIRRLADQYGTIGVKLSKFIMEKPERQEVIDEAFGLTVGEVEWAVTFEEAYRLSDVIARRIMTGLEDDLGLGSIEPVSKICAKILDWNEERRLQEIELYKNYIKRLEVK</sequence>
<dbReference type="Gene3D" id="3.50.50.60">
    <property type="entry name" value="FAD/NAD(P)-binding domain"/>
    <property type="match status" value="1"/>
</dbReference>
<keyword evidence="5" id="KW-0560">Oxidoreductase</keyword>
<evidence type="ECO:0000256" key="1">
    <source>
        <dbReference type="ARBA" id="ARBA00001974"/>
    </source>
</evidence>
<dbReference type="InterPro" id="IPR036188">
    <property type="entry name" value="FAD/NAD-bd_sf"/>
</dbReference>
<dbReference type="SUPFAM" id="SSF51905">
    <property type="entry name" value="FAD/NAD(P)-binding domain"/>
    <property type="match status" value="1"/>
</dbReference>
<dbReference type="InterPro" id="IPR031656">
    <property type="entry name" value="DAO_C"/>
</dbReference>
<evidence type="ECO:0000256" key="2">
    <source>
        <dbReference type="ARBA" id="ARBA00007330"/>
    </source>
</evidence>
<comment type="cofactor">
    <cofactor evidence="1">
        <name>FAD</name>
        <dbReference type="ChEBI" id="CHEBI:57692"/>
    </cofactor>
</comment>
<dbReference type="Gene3D" id="1.10.8.870">
    <property type="entry name" value="Alpha-glycerophosphate oxidase, cap domain"/>
    <property type="match status" value="1"/>
</dbReference>
<dbReference type="GO" id="GO:0004368">
    <property type="term" value="F:glycerol-3-phosphate dehydrogenase (quinone) activity"/>
    <property type="evidence" value="ECO:0007669"/>
    <property type="project" value="InterPro"/>
</dbReference>
<comment type="caution">
    <text evidence="8">The sequence shown here is derived from an EMBL/GenBank/DDBJ whole genome shotgun (WGS) entry which is preliminary data.</text>
</comment>
<dbReference type="PRINTS" id="PR01001">
    <property type="entry name" value="FADG3PDH"/>
</dbReference>
<dbReference type="Pfam" id="PF16901">
    <property type="entry name" value="DAO_C"/>
    <property type="match status" value="1"/>
</dbReference>
<keyword evidence="4" id="KW-0274">FAD</keyword>
<dbReference type="OrthoDB" id="9766796at2"/>
<proteinExistence type="inferred from homology"/>
<name>A0A2S8A7U6_9FLAO</name>
<evidence type="ECO:0000259" key="6">
    <source>
        <dbReference type="Pfam" id="PF01266"/>
    </source>
</evidence>
<evidence type="ECO:0000259" key="7">
    <source>
        <dbReference type="Pfam" id="PF16901"/>
    </source>
</evidence>
<evidence type="ECO:0000256" key="4">
    <source>
        <dbReference type="ARBA" id="ARBA00022827"/>
    </source>
</evidence>
<feature type="domain" description="Alpha-glycerophosphate oxidase C-terminal" evidence="7">
    <location>
        <begin position="405"/>
        <end position="527"/>
    </location>
</feature>
<dbReference type="RefSeq" id="WP_105247784.1">
    <property type="nucleotide sequence ID" value="NZ_PSZM01000046.1"/>
</dbReference>
<evidence type="ECO:0000313" key="8">
    <source>
        <dbReference type="EMBL" id="PQL90644.1"/>
    </source>
</evidence>
<evidence type="ECO:0008006" key="10">
    <source>
        <dbReference type="Google" id="ProtNLM"/>
    </source>
</evidence>
<dbReference type="Pfam" id="PF01266">
    <property type="entry name" value="DAO"/>
    <property type="match status" value="1"/>
</dbReference>
<protein>
    <recommendedName>
        <fullName evidence="10">Glycerol-3-phosphate dehydrogenase</fullName>
    </recommendedName>
</protein>
<dbReference type="InterPro" id="IPR038299">
    <property type="entry name" value="DAO_C_sf"/>
</dbReference>
<dbReference type="PANTHER" id="PTHR11985">
    <property type="entry name" value="GLYCEROL-3-PHOSPHATE DEHYDROGENASE"/>
    <property type="match status" value="1"/>
</dbReference>
<evidence type="ECO:0000313" key="9">
    <source>
        <dbReference type="Proteomes" id="UP000238042"/>
    </source>
</evidence>
<comment type="similarity">
    <text evidence="2">Belongs to the FAD-dependent glycerol-3-phosphate dehydrogenase family.</text>
</comment>
<keyword evidence="9" id="KW-1185">Reference proteome</keyword>
<gene>
    <name evidence="8" type="ORF">C4S77_12275</name>
</gene>
<dbReference type="GO" id="GO:0046168">
    <property type="term" value="P:glycerol-3-phosphate catabolic process"/>
    <property type="evidence" value="ECO:0007669"/>
    <property type="project" value="TreeGrafter"/>
</dbReference>
<feature type="domain" description="FAD dependent oxidoreductase" evidence="6">
    <location>
        <begin position="24"/>
        <end position="377"/>
    </location>
</feature>
<reference evidence="8 9" key="1">
    <citation type="submission" date="2018-02" db="EMBL/GenBank/DDBJ databases">
        <title>Genome sequences of Apibacter spp., gut symbionts of Asian honey bees.</title>
        <authorList>
            <person name="Kwong W.K."/>
            <person name="Steele M.I."/>
            <person name="Moran N.A."/>
        </authorList>
    </citation>
    <scope>NUCLEOTIDE SEQUENCE [LARGE SCALE GENOMIC DNA]</scope>
    <source>
        <strain evidence="9">wkB301</strain>
    </source>
</reference>
<dbReference type="PANTHER" id="PTHR11985:SF15">
    <property type="entry name" value="GLYCEROL-3-PHOSPHATE DEHYDROGENASE, MITOCHONDRIAL"/>
    <property type="match status" value="1"/>
</dbReference>
<keyword evidence="3" id="KW-0285">Flavoprotein</keyword>
<dbReference type="Proteomes" id="UP000238042">
    <property type="component" value="Unassembled WGS sequence"/>
</dbReference>
<dbReference type="AlphaFoldDB" id="A0A2S8A7U6"/>
<accession>A0A2S8A7U6</accession>
<dbReference type="InterPro" id="IPR006076">
    <property type="entry name" value="FAD-dep_OxRdtase"/>
</dbReference>
<dbReference type="InterPro" id="IPR000447">
    <property type="entry name" value="G3P_DH_FAD-dep"/>
</dbReference>
<evidence type="ECO:0000256" key="5">
    <source>
        <dbReference type="ARBA" id="ARBA00023002"/>
    </source>
</evidence>